<sequence length="245" mass="25954">MNKKLHLAKEKLIVALDVNTTEAALELVRKLSPRVGMFKVGMQLFYSAGPDVVRRIKEEGVRVFLDLKLHDIPNTVAQAARALAGLGADIINVHAAGGTAMMRAAAGAVRERAAALGLPAPLVISVTVLTSIDQPVFQQELGYSGDIQGKVRAWAILTKEAGLDGVVASPKEIAVIREACGDDFKIITPGIRPAWSVSDDQKRIMTPAEAIDQGASYLVVGRPVTGDADPSAAAQKILSEMAEVL</sequence>
<dbReference type="GO" id="GO:0044205">
    <property type="term" value="P:'de novo' UMP biosynthetic process"/>
    <property type="evidence" value="ECO:0007669"/>
    <property type="project" value="UniProtKB-UniRule"/>
</dbReference>
<dbReference type="UniPathway" id="UPA00070">
    <property type="reaction ID" value="UER00120"/>
</dbReference>
<evidence type="ECO:0000256" key="7">
    <source>
        <dbReference type="ARBA" id="ARBA00049157"/>
    </source>
</evidence>
<evidence type="ECO:0000256" key="8">
    <source>
        <dbReference type="ARBA" id="ARBA00061012"/>
    </source>
</evidence>
<name>A0A1M4SSK8_9FIRM</name>
<evidence type="ECO:0000256" key="9">
    <source>
        <dbReference type="HAMAP-Rule" id="MF_01200"/>
    </source>
</evidence>
<evidence type="ECO:0000256" key="10">
    <source>
        <dbReference type="PIRSR" id="PIRSR614732-1"/>
    </source>
</evidence>
<keyword evidence="6 9" id="KW-0456">Lyase</keyword>
<feature type="binding site" evidence="9 11">
    <location>
        <position position="130"/>
    </location>
    <ligand>
        <name>substrate</name>
    </ligand>
</feature>
<dbReference type="NCBIfam" id="NF001273">
    <property type="entry name" value="PRK00230.1"/>
    <property type="match status" value="1"/>
</dbReference>
<evidence type="ECO:0000256" key="12">
    <source>
        <dbReference type="RuleBase" id="RU000512"/>
    </source>
</evidence>
<dbReference type="PROSITE" id="PS00156">
    <property type="entry name" value="OMPDECASE"/>
    <property type="match status" value="1"/>
</dbReference>
<dbReference type="AlphaFoldDB" id="A0A1M4SSK8"/>
<dbReference type="GO" id="GO:0004590">
    <property type="term" value="F:orotidine-5'-phosphate decarboxylase activity"/>
    <property type="evidence" value="ECO:0007669"/>
    <property type="project" value="UniProtKB-UniRule"/>
</dbReference>
<keyword evidence="15" id="KW-1185">Reference proteome</keyword>
<dbReference type="SUPFAM" id="SSF51366">
    <property type="entry name" value="Ribulose-phoshate binding barrel"/>
    <property type="match status" value="1"/>
</dbReference>
<evidence type="ECO:0000256" key="4">
    <source>
        <dbReference type="ARBA" id="ARBA00022793"/>
    </source>
</evidence>
<dbReference type="EMBL" id="FQUY01000001">
    <property type="protein sequence ID" value="SHE35166.1"/>
    <property type="molecule type" value="Genomic_DNA"/>
</dbReference>
<dbReference type="STRING" id="1121429.SAMN02745133_00222"/>
<dbReference type="InterPro" id="IPR018089">
    <property type="entry name" value="OMPdecase_AS"/>
</dbReference>
<gene>
    <name evidence="9" type="primary">pyrF</name>
    <name evidence="14" type="ORF">SAMN02745133_00222</name>
</gene>
<keyword evidence="4 9" id="KW-0210">Decarboxylase</keyword>
<evidence type="ECO:0000256" key="1">
    <source>
        <dbReference type="ARBA" id="ARBA00002356"/>
    </source>
</evidence>
<dbReference type="GO" id="GO:0006207">
    <property type="term" value="P:'de novo' pyrimidine nucleobase biosynthetic process"/>
    <property type="evidence" value="ECO:0007669"/>
    <property type="project" value="InterPro"/>
</dbReference>
<dbReference type="NCBIfam" id="TIGR01740">
    <property type="entry name" value="pyrF"/>
    <property type="match status" value="1"/>
</dbReference>
<feature type="binding site" evidence="9 11">
    <location>
        <position position="221"/>
    </location>
    <ligand>
        <name>substrate</name>
    </ligand>
</feature>
<comment type="function">
    <text evidence="1 9">Catalyzes the decarboxylation of orotidine 5'-monophosphate (OMP) to uridine 5'-monophosphate (UMP).</text>
</comment>
<feature type="domain" description="Orotidine 5'-phosphate decarboxylase" evidence="13">
    <location>
        <begin position="11"/>
        <end position="237"/>
    </location>
</feature>
<comment type="subunit">
    <text evidence="3 9">Homodimer.</text>
</comment>
<evidence type="ECO:0000256" key="2">
    <source>
        <dbReference type="ARBA" id="ARBA00004861"/>
    </source>
</evidence>
<evidence type="ECO:0000256" key="5">
    <source>
        <dbReference type="ARBA" id="ARBA00022975"/>
    </source>
</evidence>
<evidence type="ECO:0000256" key="6">
    <source>
        <dbReference type="ARBA" id="ARBA00023239"/>
    </source>
</evidence>
<dbReference type="Gene3D" id="3.20.20.70">
    <property type="entry name" value="Aldolase class I"/>
    <property type="match status" value="1"/>
</dbReference>
<evidence type="ECO:0000259" key="13">
    <source>
        <dbReference type="SMART" id="SM00934"/>
    </source>
</evidence>
<comment type="catalytic activity">
    <reaction evidence="7 9 12">
        <text>orotidine 5'-phosphate + H(+) = UMP + CO2</text>
        <dbReference type="Rhea" id="RHEA:11596"/>
        <dbReference type="ChEBI" id="CHEBI:15378"/>
        <dbReference type="ChEBI" id="CHEBI:16526"/>
        <dbReference type="ChEBI" id="CHEBI:57538"/>
        <dbReference type="ChEBI" id="CHEBI:57865"/>
        <dbReference type="EC" id="4.1.1.23"/>
    </reaction>
</comment>
<evidence type="ECO:0000256" key="11">
    <source>
        <dbReference type="PIRSR" id="PIRSR614732-2"/>
    </source>
</evidence>
<evidence type="ECO:0000256" key="3">
    <source>
        <dbReference type="ARBA" id="ARBA00011738"/>
    </source>
</evidence>
<dbReference type="RefSeq" id="WP_073234357.1">
    <property type="nucleotide sequence ID" value="NZ_FQUY01000001.1"/>
</dbReference>
<dbReference type="Proteomes" id="UP000184148">
    <property type="component" value="Unassembled WGS sequence"/>
</dbReference>
<reference evidence="15" key="1">
    <citation type="submission" date="2016-11" db="EMBL/GenBank/DDBJ databases">
        <authorList>
            <person name="Varghese N."/>
            <person name="Submissions S."/>
        </authorList>
    </citation>
    <scope>NUCLEOTIDE SEQUENCE [LARGE SCALE GENOMIC DNA]</scope>
    <source>
        <strain evidence="15">DSM 12395</strain>
    </source>
</reference>
<keyword evidence="5 9" id="KW-0665">Pyrimidine biosynthesis</keyword>
<dbReference type="HAMAP" id="MF_01200_B">
    <property type="entry name" value="OMPdecase_type1_B"/>
    <property type="match status" value="1"/>
</dbReference>
<protein>
    <recommendedName>
        <fullName evidence="9">Orotidine 5'-phosphate decarboxylase</fullName>
        <ecNumber evidence="9">4.1.1.23</ecNumber>
    </recommendedName>
    <alternativeName>
        <fullName evidence="9">OMP decarboxylase</fullName>
        <shortName evidence="9">OMPDCase</shortName>
        <shortName evidence="9">OMPdecase</shortName>
    </alternativeName>
</protein>
<dbReference type="InterPro" id="IPR014732">
    <property type="entry name" value="OMPdecase"/>
</dbReference>
<dbReference type="CDD" id="cd04725">
    <property type="entry name" value="OMP_decarboxylase_like"/>
    <property type="match status" value="1"/>
</dbReference>
<feature type="active site" description="Proton donor" evidence="9">
    <location>
        <position position="68"/>
    </location>
</feature>
<dbReference type="InterPro" id="IPR047596">
    <property type="entry name" value="OMPdecase_bac"/>
</dbReference>
<feature type="binding site" evidence="9 11">
    <location>
        <position position="192"/>
    </location>
    <ligand>
        <name>substrate</name>
    </ligand>
</feature>
<dbReference type="GO" id="GO:0005829">
    <property type="term" value="C:cytosol"/>
    <property type="evidence" value="ECO:0007669"/>
    <property type="project" value="TreeGrafter"/>
</dbReference>
<feature type="active site" description="For OMPdecase activity" evidence="10">
    <location>
        <position position="71"/>
    </location>
</feature>
<comment type="pathway">
    <text evidence="2 9 12">Pyrimidine metabolism; UMP biosynthesis via de novo pathway; UMP from orotate: step 2/2.</text>
</comment>
<feature type="active site" description="For OMPdecase activity" evidence="10">
    <location>
        <position position="68"/>
    </location>
</feature>
<dbReference type="InterPro" id="IPR011060">
    <property type="entry name" value="RibuloseP-bd_barrel"/>
</dbReference>
<dbReference type="InterPro" id="IPR001754">
    <property type="entry name" value="OMPdeCOase_dom"/>
</dbReference>
<feature type="binding site" evidence="9">
    <location>
        <begin position="66"/>
        <end position="75"/>
    </location>
    <ligand>
        <name>substrate</name>
    </ligand>
</feature>
<accession>A0A1M4SSK8</accession>
<dbReference type="InterPro" id="IPR013785">
    <property type="entry name" value="Aldolase_TIM"/>
</dbReference>
<dbReference type="EC" id="4.1.1.23" evidence="9"/>
<evidence type="ECO:0000313" key="14">
    <source>
        <dbReference type="EMBL" id="SHE35166.1"/>
    </source>
</evidence>
<feature type="binding site" evidence="9 11">
    <location>
        <position position="17"/>
    </location>
    <ligand>
        <name>substrate</name>
    </ligand>
</feature>
<evidence type="ECO:0000313" key="15">
    <source>
        <dbReference type="Proteomes" id="UP000184148"/>
    </source>
</evidence>
<proteinExistence type="inferred from homology"/>
<organism evidence="14 15">
    <name type="scientific">Desulforamulus putei DSM 12395</name>
    <dbReference type="NCBI Taxonomy" id="1121429"/>
    <lineage>
        <taxon>Bacteria</taxon>
        <taxon>Bacillati</taxon>
        <taxon>Bacillota</taxon>
        <taxon>Clostridia</taxon>
        <taxon>Eubacteriales</taxon>
        <taxon>Peptococcaceae</taxon>
        <taxon>Desulforamulus</taxon>
    </lineage>
</organism>
<feature type="active site" description="For OMPdecase activity" evidence="10">
    <location>
        <position position="66"/>
    </location>
</feature>
<feature type="binding site" evidence="9 11">
    <location>
        <position position="201"/>
    </location>
    <ligand>
        <name>substrate</name>
    </ligand>
</feature>
<dbReference type="FunFam" id="3.20.20.70:FF:000015">
    <property type="entry name" value="Orotidine 5'-phosphate decarboxylase"/>
    <property type="match status" value="1"/>
</dbReference>
<dbReference type="PANTHER" id="PTHR32119">
    <property type="entry name" value="OROTIDINE 5'-PHOSPHATE DECARBOXYLASE"/>
    <property type="match status" value="1"/>
</dbReference>
<dbReference type="OrthoDB" id="9806203at2"/>
<comment type="similarity">
    <text evidence="8 9">Belongs to the OMP decarboxylase family. Type 1 subfamily.</text>
</comment>
<dbReference type="PANTHER" id="PTHR32119:SF2">
    <property type="entry name" value="OROTIDINE 5'-PHOSPHATE DECARBOXYLASE"/>
    <property type="match status" value="1"/>
</dbReference>
<feature type="binding site" evidence="9 11">
    <location>
        <position position="222"/>
    </location>
    <ligand>
        <name>substrate</name>
    </ligand>
</feature>
<dbReference type="SMART" id="SM00934">
    <property type="entry name" value="OMPdecase"/>
    <property type="match status" value="1"/>
</dbReference>
<feature type="binding site" evidence="9 11">
    <location>
        <position position="39"/>
    </location>
    <ligand>
        <name>substrate</name>
    </ligand>
</feature>
<dbReference type="Pfam" id="PF00215">
    <property type="entry name" value="OMPdecase"/>
    <property type="match status" value="1"/>
</dbReference>